<evidence type="ECO:0000256" key="5">
    <source>
        <dbReference type="ARBA" id="ARBA00023136"/>
    </source>
</evidence>
<evidence type="ECO:0000256" key="2">
    <source>
        <dbReference type="ARBA" id="ARBA00009665"/>
    </source>
</evidence>
<evidence type="ECO:0000313" key="11">
    <source>
        <dbReference type="Proteomes" id="UP000822688"/>
    </source>
</evidence>
<evidence type="ECO:0000256" key="3">
    <source>
        <dbReference type="ARBA" id="ARBA00022692"/>
    </source>
</evidence>
<proteinExistence type="inferred from homology"/>
<protein>
    <submittedName>
        <fullName evidence="10">Uncharacterized protein</fullName>
    </submittedName>
</protein>
<dbReference type="Pfam" id="PF03105">
    <property type="entry name" value="SPX"/>
    <property type="match status" value="1"/>
</dbReference>
<feature type="transmembrane region" description="Helical" evidence="7">
    <location>
        <begin position="521"/>
        <end position="543"/>
    </location>
</feature>
<dbReference type="GO" id="GO:0005886">
    <property type="term" value="C:plasma membrane"/>
    <property type="evidence" value="ECO:0007669"/>
    <property type="project" value="TreeGrafter"/>
</dbReference>
<accession>A0A8T0H1B8</accession>
<keyword evidence="4 7" id="KW-1133">Transmembrane helix</keyword>
<keyword evidence="5 7" id="KW-0472">Membrane</keyword>
<feature type="compositionally biased region" description="Polar residues" evidence="6">
    <location>
        <begin position="248"/>
        <end position="274"/>
    </location>
</feature>
<evidence type="ECO:0000256" key="7">
    <source>
        <dbReference type="SAM" id="Phobius"/>
    </source>
</evidence>
<dbReference type="EMBL" id="CM026429">
    <property type="protein sequence ID" value="KAG0563848.1"/>
    <property type="molecule type" value="Genomic_DNA"/>
</dbReference>
<evidence type="ECO:0000259" key="8">
    <source>
        <dbReference type="PROSITE" id="PS51380"/>
    </source>
</evidence>
<feature type="compositionally biased region" description="Low complexity" evidence="6">
    <location>
        <begin position="214"/>
        <end position="223"/>
    </location>
</feature>
<comment type="subcellular location">
    <subcellularLocation>
        <location evidence="1">Membrane</location>
        <topology evidence="1">Multi-pass membrane protein</topology>
    </subcellularLocation>
</comment>
<feature type="region of interest" description="Disordered" evidence="6">
    <location>
        <begin position="241"/>
        <end position="274"/>
    </location>
</feature>
<feature type="transmembrane region" description="Helical" evidence="7">
    <location>
        <begin position="750"/>
        <end position="769"/>
    </location>
</feature>
<comment type="similarity">
    <text evidence="2">Belongs to the SYG1 (TC 2.A.94) family.</text>
</comment>
<dbReference type="PROSITE" id="PS51380">
    <property type="entry name" value="EXS"/>
    <property type="match status" value="1"/>
</dbReference>
<sequence>MVKFAKQLEGSLVPEWKGAYCNYKELKRDVNRIKADRLLQSSDVPARHRSLGSFSQLHNLGNHLRRTAHELNPLSHGSDELGHNNSVDRNDVDDVLCETELIDPRGHGEQDRVFFNRLDAELEKINRFYKAKEGEYISRAVRLERQLLALFQVQEALARQNLKMRTSSFPKPRKYTTTDINSCFSSPTGYESPLLEIITVRPEGHKRESRNYSEESGCSSSGSSDEEMEIIANFIDNVDLMSERDNSDTSTSGESPIMSPSSRNSFLDGASSSSPLQMVQRKGEFNARMRQTREMVEHQGVTNRKEKLHSRERSIIQDMIDMSLGKKKVQSFERMLRAAFIEFYRGLGLLKSYSSLNMVAFAKIMKKYDKVGKHRFGPLYIREVEHSYFATSDKVTKLMTKVEEIFTKHFADHDRRKAMAQLRPMQQHGGHSVTYLLGIFSGTSLALLVGFLMLLSTTSEYRKLGGHKYMDTVFHVFSTLGLVLLHLYMYGLNVYTWQRARINYPFIFEFSPGSELRYREIFLVCTALTSLLLGTMIAHIIASTREIQRYSTSEFAPMAITLLFLAALFNPMNILYRPTRMVFLRCMLRVICAPFYKVHLADFFLGDQLTSQVASFRNLEFILCYYSGGYFQDRQEDACTSNRTFKALMYVFSLLPYWFRFLQCMRRWRDERDKMQLYNAGKYASAMIAVVIKLTYMFKEGPTWLVLFVIFSCFATLYQLYWDLVVDWGLLQRGSRNPWLRDCLVLKKKYIYFVSMGLNVVLRLAWVSSIQHVNMIPGFSQAGWDIIFASLEVIRRGHWNFYRLENEHLNNVGKFRAVKTVPLPFKEFEDRSV</sequence>
<evidence type="ECO:0000256" key="6">
    <source>
        <dbReference type="SAM" id="MobiDB-lite"/>
    </source>
</evidence>
<feature type="transmembrane region" description="Helical" evidence="7">
    <location>
        <begin position="433"/>
        <end position="457"/>
    </location>
</feature>
<name>A0A8T0H1B8_CERPU</name>
<feature type="transmembrane region" description="Helical" evidence="7">
    <location>
        <begin position="555"/>
        <end position="576"/>
    </location>
</feature>
<feature type="transmembrane region" description="Helical" evidence="7">
    <location>
        <begin position="704"/>
        <end position="730"/>
    </location>
</feature>
<feature type="domain" description="SPX" evidence="9">
    <location>
        <begin position="2"/>
        <end position="382"/>
    </location>
</feature>
<keyword evidence="11" id="KW-1185">Reference proteome</keyword>
<feature type="transmembrane region" description="Helical" evidence="7">
    <location>
        <begin position="469"/>
        <end position="489"/>
    </location>
</feature>
<keyword evidence="3 7" id="KW-0812">Transmembrane</keyword>
<dbReference type="GO" id="GO:0000822">
    <property type="term" value="F:inositol hexakisphosphate binding"/>
    <property type="evidence" value="ECO:0007669"/>
    <property type="project" value="TreeGrafter"/>
</dbReference>
<dbReference type="InterPro" id="IPR004342">
    <property type="entry name" value="EXS_C"/>
</dbReference>
<dbReference type="Proteomes" id="UP000822688">
    <property type="component" value="Chromosome 8"/>
</dbReference>
<dbReference type="InterPro" id="IPR004331">
    <property type="entry name" value="SPX_dom"/>
</dbReference>
<dbReference type="GO" id="GO:0005802">
    <property type="term" value="C:trans-Golgi network"/>
    <property type="evidence" value="ECO:0007669"/>
    <property type="project" value="TreeGrafter"/>
</dbReference>
<dbReference type="PANTHER" id="PTHR10783">
    <property type="entry name" value="XENOTROPIC AND POLYTROPIC RETROVIRUS RECEPTOR 1-RELATED"/>
    <property type="match status" value="1"/>
</dbReference>
<organism evidence="10 11">
    <name type="scientific">Ceratodon purpureus</name>
    <name type="common">Fire moss</name>
    <name type="synonym">Dicranum purpureum</name>
    <dbReference type="NCBI Taxonomy" id="3225"/>
    <lineage>
        <taxon>Eukaryota</taxon>
        <taxon>Viridiplantae</taxon>
        <taxon>Streptophyta</taxon>
        <taxon>Embryophyta</taxon>
        <taxon>Bryophyta</taxon>
        <taxon>Bryophytina</taxon>
        <taxon>Bryopsida</taxon>
        <taxon>Dicranidae</taxon>
        <taxon>Pseudoditrichales</taxon>
        <taxon>Ditrichaceae</taxon>
        <taxon>Ceratodon</taxon>
    </lineage>
</organism>
<dbReference type="GO" id="GO:0006817">
    <property type="term" value="P:phosphate ion transport"/>
    <property type="evidence" value="ECO:0007669"/>
    <property type="project" value="TreeGrafter"/>
</dbReference>
<dbReference type="Pfam" id="PF03124">
    <property type="entry name" value="EXS"/>
    <property type="match status" value="1"/>
</dbReference>
<gene>
    <name evidence="10" type="ORF">KC19_8G064200</name>
</gene>
<evidence type="ECO:0000256" key="4">
    <source>
        <dbReference type="ARBA" id="ARBA00022989"/>
    </source>
</evidence>
<dbReference type="PROSITE" id="PS51382">
    <property type="entry name" value="SPX"/>
    <property type="match status" value="1"/>
</dbReference>
<evidence type="ECO:0000313" key="10">
    <source>
        <dbReference type="EMBL" id="KAG0563848.1"/>
    </source>
</evidence>
<dbReference type="AlphaFoldDB" id="A0A8T0H1B8"/>
<dbReference type="GO" id="GO:0016036">
    <property type="term" value="P:cellular response to phosphate starvation"/>
    <property type="evidence" value="ECO:0007669"/>
    <property type="project" value="TreeGrafter"/>
</dbReference>
<feature type="compositionally biased region" description="Basic and acidic residues" evidence="6">
    <location>
        <begin position="204"/>
        <end position="213"/>
    </location>
</feature>
<comment type="caution">
    <text evidence="10">The sequence shown here is derived from an EMBL/GenBank/DDBJ whole genome shotgun (WGS) entry which is preliminary data.</text>
</comment>
<reference evidence="10" key="1">
    <citation type="submission" date="2020-06" db="EMBL/GenBank/DDBJ databases">
        <title>WGS assembly of Ceratodon purpureus strain R40.</title>
        <authorList>
            <person name="Carey S.B."/>
            <person name="Jenkins J."/>
            <person name="Shu S."/>
            <person name="Lovell J.T."/>
            <person name="Sreedasyam A."/>
            <person name="Maumus F."/>
            <person name="Tiley G.P."/>
            <person name="Fernandez-Pozo N."/>
            <person name="Barry K."/>
            <person name="Chen C."/>
            <person name="Wang M."/>
            <person name="Lipzen A."/>
            <person name="Daum C."/>
            <person name="Saski C.A."/>
            <person name="Payton A.C."/>
            <person name="Mcbreen J.C."/>
            <person name="Conrad R.E."/>
            <person name="Kollar L.M."/>
            <person name="Olsson S."/>
            <person name="Huttunen S."/>
            <person name="Landis J.B."/>
            <person name="Wickett N.J."/>
            <person name="Johnson M.G."/>
            <person name="Rensing S.A."/>
            <person name="Grimwood J."/>
            <person name="Schmutz J."/>
            <person name="Mcdaniel S.F."/>
        </authorList>
    </citation>
    <scope>NUCLEOTIDE SEQUENCE</scope>
    <source>
        <strain evidence="10">R40</strain>
    </source>
</reference>
<dbReference type="PANTHER" id="PTHR10783:SF103">
    <property type="entry name" value="SOLUTE CARRIER FAMILY 53 MEMBER 1"/>
    <property type="match status" value="1"/>
</dbReference>
<evidence type="ECO:0000259" key="9">
    <source>
        <dbReference type="PROSITE" id="PS51382"/>
    </source>
</evidence>
<evidence type="ECO:0000256" key="1">
    <source>
        <dbReference type="ARBA" id="ARBA00004141"/>
    </source>
</evidence>
<feature type="domain" description="EXS" evidence="8">
    <location>
        <begin position="640"/>
        <end position="833"/>
    </location>
</feature>
<feature type="region of interest" description="Disordered" evidence="6">
    <location>
        <begin position="204"/>
        <end position="225"/>
    </location>
</feature>